<dbReference type="EMBL" id="JBBPBM010000008">
    <property type="protein sequence ID" value="KAK8571778.1"/>
    <property type="molecule type" value="Genomic_DNA"/>
</dbReference>
<dbReference type="Proteomes" id="UP001472677">
    <property type="component" value="Unassembled WGS sequence"/>
</dbReference>
<accession>A0ABR2F442</accession>
<protein>
    <submittedName>
        <fullName evidence="1">Uncharacterized protein</fullName>
    </submittedName>
</protein>
<sequence>MKSRGITAAVVEEDDMRTMMAKKISTNLTLEEDWIKAILCRKKTDNTRQWQLDDEIVIIQLSIYRKMTSLTSIYD</sequence>
<evidence type="ECO:0000313" key="1">
    <source>
        <dbReference type="EMBL" id="KAK8571778.1"/>
    </source>
</evidence>
<organism evidence="1 2">
    <name type="scientific">Hibiscus sabdariffa</name>
    <name type="common">roselle</name>
    <dbReference type="NCBI Taxonomy" id="183260"/>
    <lineage>
        <taxon>Eukaryota</taxon>
        <taxon>Viridiplantae</taxon>
        <taxon>Streptophyta</taxon>
        <taxon>Embryophyta</taxon>
        <taxon>Tracheophyta</taxon>
        <taxon>Spermatophyta</taxon>
        <taxon>Magnoliopsida</taxon>
        <taxon>eudicotyledons</taxon>
        <taxon>Gunneridae</taxon>
        <taxon>Pentapetalae</taxon>
        <taxon>rosids</taxon>
        <taxon>malvids</taxon>
        <taxon>Malvales</taxon>
        <taxon>Malvaceae</taxon>
        <taxon>Malvoideae</taxon>
        <taxon>Hibiscus</taxon>
    </lineage>
</organism>
<reference evidence="1 2" key="1">
    <citation type="journal article" date="2024" name="G3 (Bethesda)">
        <title>Genome assembly of Hibiscus sabdariffa L. provides insights into metabolisms of medicinal natural products.</title>
        <authorList>
            <person name="Kim T."/>
        </authorList>
    </citation>
    <scope>NUCLEOTIDE SEQUENCE [LARGE SCALE GENOMIC DNA]</scope>
    <source>
        <strain evidence="1">TK-2024</strain>
        <tissue evidence="1">Old leaves</tissue>
    </source>
</reference>
<name>A0ABR2F442_9ROSI</name>
<evidence type="ECO:0000313" key="2">
    <source>
        <dbReference type="Proteomes" id="UP001472677"/>
    </source>
</evidence>
<keyword evidence="2" id="KW-1185">Reference proteome</keyword>
<comment type="caution">
    <text evidence="1">The sequence shown here is derived from an EMBL/GenBank/DDBJ whole genome shotgun (WGS) entry which is preliminary data.</text>
</comment>
<proteinExistence type="predicted"/>
<gene>
    <name evidence="1" type="ORF">V6N12_027851</name>
</gene>